<gene>
    <name evidence="1" type="ORF">D9619_005323</name>
</gene>
<comment type="caution">
    <text evidence="1">The sequence shown here is derived from an EMBL/GenBank/DDBJ whole genome shotgun (WGS) entry which is preliminary data.</text>
</comment>
<dbReference type="Proteomes" id="UP000567179">
    <property type="component" value="Unassembled WGS sequence"/>
</dbReference>
<evidence type="ECO:0000313" key="1">
    <source>
        <dbReference type="EMBL" id="KAF5330754.1"/>
    </source>
</evidence>
<sequence length="207" mass="23163">MNSAITGFTFFGIREFAVSPILTRLAPWAQYVERRKSLGIETPSGDTLTEEPVEPPSLRMKNLLDSGISGAITGGILRGVRSGRPAVGPGALLGTAVCTSGQYIFNEFNLARLRFIARRNEEKVAERATTREPTFNPRTGKQEVQELPRSWTEMILVMFGLVPLSDDEYLGKLKRTRDVYLKKISQLEVAVAMEEEEKRLKEELSRS</sequence>
<dbReference type="EMBL" id="JAACJJ010000001">
    <property type="protein sequence ID" value="KAF5330754.1"/>
    <property type="molecule type" value="Genomic_DNA"/>
</dbReference>
<dbReference type="OrthoDB" id="3366659at2759"/>
<organism evidence="1 2">
    <name type="scientific">Psilocybe cf. subviscida</name>
    <dbReference type="NCBI Taxonomy" id="2480587"/>
    <lineage>
        <taxon>Eukaryota</taxon>
        <taxon>Fungi</taxon>
        <taxon>Dikarya</taxon>
        <taxon>Basidiomycota</taxon>
        <taxon>Agaricomycotina</taxon>
        <taxon>Agaricomycetes</taxon>
        <taxon>Agaricomycetidae</taxon>
        <taxon>Agaricales</taxon>
        <taxon>Agaricineae</taxon>
        <taxon>Strophariaceae</taxon>
        <taxon>Psilocybe</taxon>
    </lineage>
</organism>
<dbReference type="PANTHER" id="PTHR41390:SF1">
    <property type="entry name" value="NADH-UBIQUINONE OXIDOREDUCTASE 213 KDA SUBUNIT"/>
    <property type="match status" value="1"/>
</dbReference>
<protein>
    <submittedName>
        <fullName evidence="1">Uncharacterized protein</fullName>
    </submittedName>
</protein>
<reference evidence="1 2" key="1">
    <citation type="journal article" date="2020" name="ISME J.">
        <title>Uncovering the hidden diversity of litter-decomposition mechanisms in mushroom-forming fungi.</title>
        <authorList>
            <person name="Floudas D."/>
            <person name="Bentzer J."/>
            <person name="Ahren D."/>
            <person name="Johansson T."/>
            <person name="Persson P."/>
            <person name="Tunlid A."/>
        </authorList>
    </citation>
    <scope>NUCLEOTIDE SEQUENCE [LARGE SCALE GENOMIC DNA]</scope>
    <source>
        <strain evidence="1 2">CBS 101986</strain>
    </source>
</reference>
<proteinExistence type="predicted"/>
<evidence type="ECO:0000313" key="2">
    <source>
        <dbReference type="Proteomes" id="UP000567179"/>
    </source>
</evidence>
<name>A0A8H5BWA7_9AGAR</name>
<accession>A0A8H5BWA7</accession>
<dbReference type="PANTHER" id="PTHR41390">
    <property type="entry name" value="CHROMOSOME 7, WHOLE GENOME SHOTGUN SEQUENCE"/>
    <property type="match status" value="1"/>
</dbReference>
<dbReference type="AlphaFoldDB" id="A0A8H5BWA7"/>
<keyword evidence="2" id="KW-1185">Reference proteome</keyword>